<keyword evidence="2" id="KW-1185">Reference proteome</keyword>
<dbReference type="PANTHER" id="PTHR47087:SF1">
    <property type="entry name" value="METHIONINE S-METHYLTRANSFERASE"/>
    <property type="match status" value="1"/>
</dbReference>
<reference evidence="1 2" key="1">
    <citation type="submission" date="2024-11" db="EMBL/GenBank/DDBJ databases">
        <title>Chromosome-level genome assembly of Eucalyptus globulus Labill. provides insights into its genome evolution.</title>
        <authorList>
            <person name="Li X."/>
        </authorList>
    </citation>
    <scope>NUCLEOTIDE SEQUENCE [LARGE SCALE GENOMIC DNA]</scope>
    <source>
        <strain evidence="1">CL2024</strain>
        <tissue evidence="1">Fresh tender leaves</tissue>
    </source>
</reference>
<protein>
    <submittedName>
        <fullName evidence="1">Uncharacterized protein</fullName>
    </submittedName>
</protein>
<accession>A0ABD3JQA0</accession>
<dbReference type="Proteomes" id="UP001634007">
    <property type="component" value="Unassembled WGS sequence"/>
</dbReference>
<evidence type="ECO:0000313" key="2">
    <source>
        <dbReference type="Proteomes" id="UP001634007"/>
    </source>
</evidence>
<proteinExistence type="predicted"/>
<evidence type="ECO:0000313" key="1">
    <source>
        <dbReference type="EMBL" id="KAL3729212.1"/>
    </source>
</evidence>
<dbReference type="PANTHER" id="PTHR47087">
    <property type="entry name" value="METHIONINE S-METHYLTRANSFERASE"/>
    <property type="match status" value="1"/>
</dbReference>
<comment type="caution">
    <text evidence="1">The sequence shown here is derived from an EMBL/GenBank/DDBJ whole genome shotgun (WGS) entry which is preliminary data.</text>
</comment>
<organism evidence="1 2">
    <name type="scientific">Eucalyptus globulus</name>
    <name type="common">Tasmanian blue gum</name>
    <dbReference type="NCBI Taxonomy" id="34317"/>
    <lineage>
        <taxon>Eukaryota</taxon>
        <taxon>Viridiplantae</taxon>
        <taxon>Streptophyta</taxon>
        <taxon>Embryophyta</taxon>
        <taxon>Tracheophyta</taxon>
        <taxon>Spermatophyta</taxon>
        <taxon>Magnoliopsida</taxon>
        <taxon>eudicotyledons</taxon>
        <taxon>Gunneridae</taxon>
        <taxon>Pentapetalae</taxon>
        <taxon>rosids</taxon>
        <taxon>malvids</taxon>
        <taxon>Myrtales</taxon>
        <taxon>Myrtaceae</taxon>
        <taxon>Myrtoideae</taxon>
        <taxon>Eucalypteae</taxon>
        <taxon>Eucalyptus</taxon>
    </lineage>
</organism>
<dbReference type="AlphaFoldDB" id="A0ABD3JQA0"/>
<sequence>MADGAGACGSVEEFLAECERSGDAAYAAFLEVLQRLEDPATRAGARAFLSDLQRRLGSRPPAAEQCFDRFHFQIEEIVLDQYQGRTLSLFSSSRVRSRRCGAVSEASDEGAFSECDEWIVI</sequence>
<gene>
    <name evidence="1" type="ORF">ACJRO7_026330</name>
</gene>
<name>A0ABD3JQA0_EUCGL</name>
<dbReference type="EMBL" id="JBJKBG010000007">
    <property type="protein sequence ID" value="KAL3729212.1"/>
    <property type="molecule type" value="Genomic_DNA"/>
</dbReference>